<keyword evidence="1" id="KW-0677">Repeat</keyword>
<dbReference type="GO" id="GO:0000993">
    <property type="term" value="F:RNA polymerase II complex binding"/>
    <property type="evidence" value="ECO:0007669"/>
    <property type="project" value="TreeGrafter"/>
</dbReference>
<dbReference type="InterPro" id="IPR031101">
    <property type="entry name" value="Ctr9"/>
</dbReference>
<dbReference type="PANTHER" id="PTHR14027:SF2">
    <property type="entry name" value="RNA POLYMERASE-ASSOCIATED PROTEIN CTR9 HOMOLOG"/>
    <property type="match status" value="1"/>
</dbReference>
<dbReference type="Pfam" id="PF13424">
    <property type="entry name" value="TPR_12"/>
    <property type="match status" value="1"/>
</dbReference>
<dbReference type="AlphaFoldDB" id="A0A9W8EBK8"/>
<feature type="repeat" description="TPR" evidence="3">
    <location>
        <begin position="145"/>
        <end position="178"/>
    </location>
</feature>
<dbReference type="Proteomes" id="UP001151582">
    <property type="component" value="Unassembled WGS sequence"/>
</dbReference>
<dbReference type="EMBL" id="JANBQB010000003">
    <property type="protein sequence ID" value="KAJ1985213.1"/>
    <property type="molecule type" value="Genomic_DNA"/>
</dbReference>
<reference evidence="5" key="1">
    <citation type="submission" date="2022-07" db="EMBL/GenBank/DDBJ databases">
        <title>Phylogenomic reconstructions and comparative analyses of Kickxellomycotina fungi.</title>
        <authorList>
            <person name="Reynolds N.K."/>
            <person name="Stajich J.E."/>
            <person name="Barry K."/>
            <person name="Grigoriev I.V."/>
            <person name="Crous P."/>
            <person name="Smith M.E."/>
        </authorList>
    </citation>
    <scope>NUCLEOTIDE SEQUENCE</scope>
    <source>
        <strain evidence="5">RSA 567</strain>
    </source>
</reference>
<feature type="compositionally biased region" description="Basic residues" evidence="4">
    <location>
        <begin position="971"/>
        <end position="981"/>
    </location>
</feature>
<dbReference type="Pfam" id="PF13181">
    <property type="entry name" value="TPR_8"/>
    <property type="match status" value="1"/>
</dbReference>
<dbReference type="InterPro" id="IPR011990">
    <property type="entry name" value="TPR-like_helical_dom_sf"/>
</dbReference>
<dbReference type="PANTHER" id="PTHR14027">
    <property type="entry name" value="RNA POLYMERASE-ASSOCIATED PROTEIN CTR9"/>
    <property type="match status" value="1"/>
</dbReference>
<accession>A0A9W8EBK8</accession>
<dbReference type="OrthoDB" id="343875at2759"/>
<evidence type="ECO:0000313" key="6">
    <source>
        <dbReference type="Proteomes" id="UP001151582"/>
    </source>
</evidence>
<gene>
    <name evidence="5" type="primary">CTR9</name>
    <name evidence="5" type="ORF">H4R34_000172</name>
</gene>
<dbReference type="SUPFAM" id="SSF48452">
    <property type="entry name" value="TPR-like"/>
    <property type="match status" value="3"/>
</dbReference>
<dbReference type="Gene3D" id="1.25.40.10">
    <property type="entry name" value="Tetratricopeptide repeat domain"/>
    <property type="match status" value="4"/>
</dbReference>
<feature type="compositionally biased region" description="Basic and acidic residues" evidence="4">
    <location>
        <begin position="893"/>
        <end position="954"/>
    </location>
</feature>
<feature type="repeat" description="TPR" evidence="3">
    <location>
        <begin position="214"/>
        <end position="247"/>
    </location>
</feature>
<dbReference type="SMART" id="SM00028">
    <property type="entry name" value="TPR"/>
    <property type="match status" value="12"/>
</dbReference>
<protein>
    <submittedName>
        <fullName evidence="5">Protein required for normal CLN1 and CLN2 G1 cyclin expression</fullName>
    </submittedName>
</protein>
<feature type="region of interest" description="Disordered" evidence="4">
    <location>
        <begin position="893"/>
        <end position="1078"/>
    </location>
</feature>
<feature type="repeat" description="TPR" evidence="3">
    <location>
        <begin position="366"/>
        <end position="399"/>
    </location>
</feature>
<feature type="repeat" description="TPR" evidence="3">
    <location>
        <begin position="332"/>
        <end position="365"/>
    </location>
</feature>
<keyword evidence="6" id="KW-1185">Reference proteome</keyword>
<dbReference type="Pfam" id="PF13432">
    <property type="entry name" value="TPR_16"/>
    <property type="match status" value="2"/>
</dbReference>
<dbReference type="InterPro" id="IPR019734">
    <property type="entry name" value="TPR_rpt"/>
</dbReference>
<name>A0A9W8EBK8_9FUNG</name>
<evidence type="ECO:0000313" key="5">
    <source>
        <dbReference type="EMBL" id="KAJ1985213.1"/>
    </source>
</evidence>
<evidence type="ECO:0000256" key="4">
    <source>
        <dbReference type="SAM" id="MobiDB-lite"/>
    </source>
</evidence>
<comment type="caution">
    <text evidence="5">The sequence shown here is derived from an EMBL/GenBank/DDBJ whole genome shotgun (WGS) entry which is preliminary data.</text>
</comment>
<dbReference type="GO" id="GO:0006355">
    <property type="term" value="P:regulation of DNA-templated transcription"/>
    <property type="evidence" value="ECO:0007669"/>
    <property type="project" value="InterPro"/>
</dbReference>
<sequence length="1078" mass="121518">MADTIIELPLQGSDNVLEIDCSQLPEQSNELCDILIQEEAPLKFYLQLAVEYYRQHQADEAISMLKMGLANVKVPDPIEKVPLINCLAAIYLQKARRARHNPLQVAAVGSATTAADDAAASERDQYLELATALFNEADRIDSQQPLTWLGKGTLYWLRRQSDLALDQFRGALEQDPHNIAAKFGVARIQFHSKKYREALASYQELLRYRPAHVPDPRLGIGLCFYKLGMIKEAKHAFERAIQVNPQELSARVLLAIMYFNEFKTQLVKSGQPNTPILEIGMDYLKSAVTLNQRHPVVSDLLADYFFTRQDPANSLAFACSGIINADTPAIEAESHYQAARNYHRLEDYERAFDHYQRAVKLNATHHLARFGLGQVLLHRQKLPEALALFEQFVEMHPTCIEAWNMLGAIHARLPSHQAQALQAFDRVLQLVATDSANEALANDPGLFIDMGKTYEQTNLAQALKAYEKAIALYSQHPPDTESTSRVPVELYNNVGALHHALHNYDTAATFYEKAQPSSTAEKTPMAYTVMYNLARLREYQRRPGEAQELYRQIMAAHPAYLDAYLRLGVIAQESGQAPNAEGWYLDAQDIDGQAVLPQVLTGLLQVDRKQLRPARHTLERVLKDCDRHELYSLVAIGNIYLKTARNEPQKELRIKLYQRAIEFFDTVLGRDSKNLYAAQGVGIALAERGAYSDAGVIFNHVREACGDALPMVTLNLGHVAMEQGLYRNAIYLYETCLRKASQFTPSNRVFQQVFSKELFMSLSRAHYVMGKTDKNPQSMRHALTQAQKASALDPTDLATLYDIALIEQTFAQLVSEKSADFRSTSDVRKAIAHLEHSKRLFEFLVKQPSAPAANGTSTGAKPGPFAALPYDKKLTEQRVNFSESLLSKLKKHLEEQQKLETARESTIEATRRKREEDRLRRQAEEVEREQAQAEERRLVEEERQRLQEKVRQEMQELSQTAAADSDDDAKRKSKGKKKSRPRNREHVGNEDEDGFASGGDNDHHDDDAAGGEAIPKRKRTAKPRLRRRKVLQEGGDLVSGGGLEDEGDDEQSATNGEEHTPRKKYKSKAFVESDDDSS</sequence>
<organism evidence="5 6">
    <name type="scientific">Dimargaris verticillata</name>
    <dbReference type="NCBI Taxonomy" id="2761393"/>
    <lineage>
        <taxon>Eukaryota</taxon>
        <taxon>Fungi</taxon>
        <taxon>Fungi incertae sedis</taxon>
        <taxon>Zoopagomycota</taxon>
        <taxon>Kickxellomycotina</taxon>
        <taxon>Dimargaritomycetes</taxon>
        <taxon>Dimargaritales</taxon>
        <taxon>Dimargaritaceae</taxon>
        <taxon>Dimargaris</taxon>
    </lineage>
</organism>
<dbReference type="PROSITE" id="PS50005">
    <property type="entry name" value="TPR"/>
    <property type="match status" value="4"/>
</dbReference>
<evidence type="ECO:0000256" key="3">
    <source>
        <dbReference type="PROSITE-ProRule" id="PRU00339"/>
    </source>
</evidence>
<dbReference type="GO" id="GO:0016593">
    <property type="term" value="C:Cdc73/Paf1 complex"/>
    <property type="evidence" value="ECO:0007669"/>
    <property type="project" value="TreeGrafter"/>
</dbReference>
<feature type="compositionally biased region" description="Basic residues" evidence="4">
    <location>
        <begin position="1016"/>
        <end position="1029"/>
    </location>
</feature>
<proteinExistence type="predicted"/>
<evidence type="ECO:0000256" key="1">
    <source>
        <dbReference type="ARBA" id="ARBA00022737"/>
    </source>
</evidence>
<evidence type="ECO:0000256" key="2">
    <source>
        <dbReference type="ARBA" id="ARBA00022803"/>
    </source>
</evidence>
<keyword evidence="2 3" id="KW-0802">TPR repeat</keyword>
<dbReference type="GO" id="GO:0006368">
    <property type="term" value="P:transcription elongation by RNA polymerase II"/>
    <property type="evidence" value="ECO:0007669"/>
    <property type="project" value="TreeGrafter"/>
</dbReference>